<dbReference type="Pfam" id="PF00593">
    <property type="entry name" value="TonB_dep_Rec_b-barrel"/>
    <property type="match status" value="1"/>
</dbReference>
<keyword evidence="4 10" id="KW-1134">Transmembrane beta strand</keyword>
<evidence type="ECO:0000256" key="5">
    <source>
        <dbReference type="ARBA" id="ARBA00022692"/>
    </source>
</evidence>
<keyword evidence="3 10" id="KW-0813">Transport</keyword>
<comment type="similarity">
    <text evidence="2 10 11">Belongs to the TonB-dependent receptor family.</text>
</comment>
<dbReference type="Gene3D" id="2.170.130.10">
    <property type="entry name" value="TonB-dependent receptor, plug domain"/>
    <property type="match status" value="1"/>
</dbReference>
<dbReference type="InterPro" id="IPR037066">
    <property type="entry name" value="Plug_dom_sf"/>
</dbReference>
<dbReference type="eggNOG" id="COG1629">
    <property type="taxonomic scope" value="Bacteria"/>
</dbReference>
<keyword evidence="12" id="KW-0732">Signal</keyword>
<proteinExistence type="inferred from homology"/>
<dbReference type="InterPro" id="IPR000531">
    <property type="entry name" value="Beta-barrel_TonB"/>
</dbReference>
<dbReference type="GeneID" id="56589090"/>
<evidence type="ECO:0000256" key="8">
    <source>
        <dbReference type="ARBA" id="ARBA00023170"/>
    </source>
</evidence>
<dbReference type="PANTHER" id="PTHR30069:SF41">
    <property type="entry name" value="HEME_HEMOPEXIN UTILIZATION PROTEIN C"/>
    <property type="match status" value="1"/>
</dbReference>
<feature type="domain" description="TonB-dependent receptor-like beta-barrel" evidence="13">
    <location>
        <begin position="318"/>
        <end position="724"/>
    </location>
</feature>
<reference evidence="15 16" key="1">
    <citation type="submission" date="2016-04" db="EMBL/GenBank/DDBJ databases">
        <authorList>
            <consortium name="Pathogen Informatics"/>
        </authorList>
    </citation>
    <scope>NUCLEOTIDE SEQUENCE [LARGE SCALE GENOMIC DNA]</scope>
    <source>
        <strain evidence="15 16">H044680328</strain>
    </source>
</reference>
<dbReference type="GO" id="GO:0015344">
    <property type="term" value="F:siderophore uptake transmembrane transporter activity"/>
    <property type="evidence" value="ECO:0007669"/>
    <property type="project" value="TreeGrafter"/>
</dbReference>
<organism evidence="15 16">
    <name type="scientific">Bordetella trematum</name>
    <dbReference type="NCBI Taxonomy" id="123899"/>
    <lineage>
        <taxon>Bacteria</taxon>
        <taxon>Pseudomonadati</taxon>
        <taxon>Pseudomonadota</taxon>
        <taxon>Betaproteobacteria</taxon>
        <taxon>Burkholderiales</taxon>
        <taxon>Alcaligenaceae</taxon>
        <taxon>Bordetella</taxon>
    </lineage>
</organism>
<evidence type="ECO:0000256" key="4">
    <source>
        <dbReference type="ARBA" id="ARBA00022452"/>
    </source>
</evidence>
<evidence type="ECO:0000256" key="2">
    <source>
        <dbReference type="ARBA" id="ARBA00009810"/>
    </source>
</evidence>
<dbReference type="SUPFAM" id="SSF56935">
    <property type="entry name" value="Porins"/>
    <property type="match status" value="1"/>
</dbReference>
<evidence type="ECO:0000259" key="13">
    <source>
        <dbReference type="Pfam" id="PF00593"/>
    </source>
</evidence>
<dbReference type="GO" id="GO:0044718">
    <property type="term" value="P:siderophore transmembrane transport"/>
    <property type="evidence" value="ECO:0007669"/>
    <property type="project" value="TreeGrafter"/>
</dbReference>
<dbReference type="STRING" id="123899.SAMEA3906487_03675"/>
<dbReference type="EMBL" id="LT546645">
    <property type="protein sequence ID" value="SAI73387.1"/>
    <property type="molecule type" value="Genomic_DNA"/>
</dbReference>
<dbReference type="Pfam" id="PF07715">
    <property type="entry name" value="Plug"/>
    <property type="match status" value="1"/>
</dbReference>
<keyword evidence="5 10" id="KW-0812">Transmembrane</keyword>
<keyword evidence="16" id="KW-1185">Reference proteome</keyword>
<dbReference type="Proteomes" id="UP000076825">
    <property type="component" value="Chromosome 1"/>
</dbReference>
<evidence type="ECO:0000256" key="7">
    <source>
        <dbReference type="ARBA" id="ARBA00023136"/>
    </source>
</evidence>
<evidence type="ECO:0000256" key="11">
    <source>
        <dbReference type="RuleBase" id="RU003357"/>
    </source>
</evidence>
<keyword evidence="8" id="KW-0675">Receptor</keyword>
<sequence>MQKFLLGSLALVAGGGLGAAQAVAQLDRADQGPVLLERVWVVGHLEDPLADELGREALDRFRGTGNAEALTQVSGLQLNNIRNEAGALDVGIRGIQGEGRVPVYVDGSLQSTHTWRGYQGESDRSYIDLDFIGQARVDKGSSIGPYGAGAVGGVVQLRTLTPEDVLLPGKDVGVWMKARVYNNNRWPQIPADEALQEYYVLHNRIRPGRFANGALTLAWAWRTSLLDAVVAVSRRRTGNYFAGSRNVERYADDVTGLATEEPGDDLVVKPGQEVVNTSFASVSTLAKLGWNIASGQRLELNYRHHEQRAGEVMAAYWYKQENDINFNPWPPGVESMPQWALGTARVDAYRLRYGWRVAPYIDMDVSIWQTRARLTQHNGLFSTSADYGDQYRHSYADTRDGFAWANRSELGGVSWHYGVVLDEQRTRPRDSRASRDARRRQYGVYVDSAWRLWRGQMRAGVQWHGAQITDFASKGRHTRYAPRLDLRAQLELPLQSGLSVFAKAGRSYRNPSLFEGSASGQLFNYDWRHPLRAERLDSLELGLKAEWEGVWQLQDSLVLRLARFENWARHYISAAKLPQAPGVPVWKANLSFQNYDVFRLGGFDLGLRYEHPRFFITASAMRYDEPWICLDGVCNSTGFSRSLISSRVPPRHSYAITAGLYFLDGAVTLGARLRYHSGKQSPVGWLAGTAAPAVKRIPQNRTVDVFASYRISKGVELDFNIDNLTNQYAYDPGTVIAMPLPGRTVSLALSVRF</sequence>
<dbReference type="AlphaFoldDB" id="A0A157R1E6"/>
<dbReference type="InterPro" id="IPR036942">
    <property type="entry name" value="Beta-barrel_TonB_sf"/>
</dbReference>
<keyword evidence="7 10" id="KW-0472">Membrane</keyword>
<dbReference type="PROSITE" id="PS52016">
    <property type="entry name" value="TONB_DEPENDENT_REC_3"/>
    <property type="match status" value="1"/>
</dbReference>
<dbReference type="Gene3D" id="2.40.170.20">
    <property type="entry name" value="TonB-dependent receptor, beta-barrel domain"/>
    <property type="match status" value="1"/>
</dbReference>
<evidence type="ECO:0000259" key="14">
    <source>
        <dbReference type="Pfam" id="PF07715"/>
    </source>
</evidence>
<evidence type="ECO:0000256" key="1">
    <source>
        <dbReference type="ARBA" id="ARBA00004571"/>
    </source>
</evidence>
<dbReference type="InterPro" id="IPR012910">
    <property type="entry name" value="Plug_dom"/>
</dbReference>
<dbReference type="PATRIC" id="fig|123899.6.peg.3674"/>
<dbReference type="RefSeq" id="WP_162269650.1">
    <property type="nucleotide sequence ID" value="NZ_CP016340.1"/>
</dbReference>
<accession>A0A157R1E6</accession>
<dbReference type="PANTHER" id="PTHR30069">
    <property type="entry name" value="TONB-DEPENDENT OUTER MEMBRANE RECEPTOR"/>
    <property type="match status" value="1"/>
</dbReference>
<feature type="domain" description="TonB-dependent receptor plug" evidence="14">
    <location>
        <begin position="53"/>
        <end position="154"/>
    </location>
</feature>
<dbReference type="InterPro" id="IPR039426">
    <property type="entry name" value="TonB-dep_rcpt-like"/>
</dbReference>
<evidence type="ECO:0000256" key="12">
    <source>
        <dbReference type="SAM" id="SignalP"/>
    </source>
</evidence>
<feature type="chain" id="PRO_5009816656" evidence="12">
    <location>
        <begin position="25"/>
        <end position="753"/>
    </location>
</feature>
<protein>
    <submittedName>
        <fullName evidence="15">Extracellular heme-binding protein</fullName>
    </submittedName>
</protein>
<comment type="subcellular location">
    <subcellularLocation>
        <location evidence="1 10">Cell outer membrane</location>
        <topology evidence="1 10">Multi-pass membrane protein</topology>
    </subcellularLocation>
</comment>
<keyword evidence="9 10" id="KW-0998">Cell outer membrane</keyword>
<dbReference type="KEGG" id="btrm:SAMEA390648703675"/>
<feature type="signal peptide" evidence="12">
    <location>
        <begin position="1"/>
        <end position="24"/>
    </location>
</feature>
<evidence type="ECO:0000256" key="9">
    <source>
        <dbReference type="ARBA" id="ARBA00023237"/>
    </source>
</evidence>
<evidence type="ECO:0000256" key="10">
    <source>
        <dbReference type="PROSITE-ProRule" id="PRU01360"/>
    </source>
</evidence>
<evidence type="ECO:0000256" key="3">
    <source>
        <dbReference type="ARBA" id="ARBA00022448"/>
    </source>
</evidence>
<dbReference type="GO" id="GO:0009279">
    <property type="term" value="C:cell outer membrane"/>
    <property type="evidence" value="ECO:0007669"/>
    <property type="project" value="UniProtKB-SubCell"/>
</dbReference>
<gene>
    <name evidence="15" type="ORF">SAMEA3906487_03675</name>
</gene>
<evidence type="ECO:0000313" key="16">
    <source>
        <dbReference type="Proteomes" id="UP000076825"/>
    </source>
</evidence>
<evidence type="ECO:0000313" key="15">
    <source>
        <dbReference type="EMBL" id="SAI73387.1"/>
    </source>
</evidence>
<keyword evidence="6 11" id="KW-0798">TonB box</keyword>
<evidence type="ECO:0000256" key="6">
    <source>
        <dbReference type="ARBA" id="ARBA00023077"/>
    </source>
</evidence>
<name>A0A157R1E6_9BORD</name>